<dbReference type="RefSeq" id="WP_006521283.1">
    <property type="nucleotide sequence ID" value="NC_021184.1"/>
</dbReference>
<keyword evidence="4" id="KW-1185">Reference proteome</keyword>
<gene>
    <name evidence="3" type="ORF">Desgi_1091</name>
</gene>
<dbReference type="eggNOG" id="COG2002">
    <property type="taxonomic scope" value="Bacteria"/>
</dbReference>
<organism evidence="3 4">
    <name type="scientific">Desulfoscipio gibsoniae DSM 7213</name>
    <dbReference type="NCBI Taxonomy" id="767817"/>
    <lineage>
        <taxon>Bacteria</taxon>
        <taxon>Bacillati</taxon>
        <taxon>Bacillota</taxon>
        <taxon>Clostridia</taxon>
        <taxon>Eubacteriales</taxon>
        <taxon>Desulfallaceae</taxon>
        <taxon>Desulfoscipio</taxon>
    </lineage>
</organism>
<evidence type="ECO:0000259" key="2">
    <source>
        <dbReference type="PROSITE" id="PS51740"/>
    </source>
</evidence>
<dbReference type="PROSITE" id="PS51740">
    <property type="entry name" value="SPOVT_ABRB"/>
    <property type="match status" value="1"/>
</dbReference>
<reference evidence="3 4" key="1">
    <citation type="submission" date="2012-01" db="EMBL/GenBank/DDBJ databases">
        <title>Complete sequence of Desulfotomaculum gibsoniae DSM 7213.</title>
        <authorList>
            <consortium name="US DOE Joint Genome Institute"/>
            <person name="Lucas S."/>
            <person name="Han J."/>
            <person name="Lapidus A."/>
            <person name="Cheng J.-F."/>
            <person name="Goodwin L."/>
            <person name="Pitluck S."/>
            <person name="Peters L."/>
            <person name="Ovchinnikova G."/>
            <person name="Teshima H."/>
            <person name="Detter J.C."/>
            <person name="Han C."/>
            <person name="Tapia R."/>
            <person name="Land M."/>
            <person name="Hauser L."/>
            <person name="Kyrpides N."/>
            <person name="Ivanova N."/>
            <person name="Pagani I."/>
            <person name="Parshina S."/>
            <person name="Plugge C."/>
            <person name="Muyzer G."/>
            <person name="Kuever J."/>
            <person name="Ivanova A."/>
            <person name="Nazina T."/>
            <person name="Klenk H.-P."/>
            <person name="Brambilla E."/>
            <person name="Spring S."/>
            <person name="Stams A.F."/>
            <person name="Woyke T."/>
        </authorList>
    </citation>
    <scope>NUCLEOTIDE SEQUENCE [LARGE SCALE GENOMIC DNA]</scope>
    <source>
        <strain evidence="3 4">DSM 7213</strain>
    </source>
</reference>
<dbReference type="NCBIfam" id="TIGR01439">
    <property type="entry name" value="lp_hng_hel_AbrB"/>
    <property type="match status" value="1"/>
</dbReference>
<dbReference type="KEGG" id="dgi:Desgi_1091"/>
<evidence type="ECO:0000313" key="4">
    <source>
        <dbReference type="Proteomes" id="UP000013520"/>
    </source>
</evidence>
<evidence type="ECO:0000256" key="1">
    <source>
        <dbReference type="PROSITE-ProRule" id="PRU01076"/>
    </source>
</evidence>
<dbReference type="OrthoDB" id="9811597at2"/>
<proteinExistence type="predicted"/>
<dbReference type="GO" id="GO:0003677">
    <property type="term" value="F:DNA binding"/>
    <property type="evidence" value="ECO:0007669"/>
    <property type="project" value="UniProtKB-UniRule"/>
</dbReference>
<keyword evidence="1" id="KW-0238">DNA-binding</keyword>
<dbReference type="InterPro" id="IPR037914">
    <property type="entry name" value="SpoVT-AbrB_sf"/>
</dbReference>
<sequence>MEKQLISGRMTSKGQLTIPVELRTLLNLQEGDRLAFVLRENNKIIEVQPKKKKSIRNVIGILKAQSPHNFNEAREQAHIERAKDIDSKMRNLE</sequence>
<dbReference type="STRING" id="767817.Desgi_1091"/>
<dbReference type="SMART" id="SM00966">
    <property type="entry name" value="SpoVT_AbrB"/>
    <property type="match status" value="1"/>
</dbReference>
<dbReference type="HOGENOM" id="CLU_2368256_0_0_9"/>
<accession>R4KG27</accession>
<dbReference type="InterPro" id="IPR007159">
    <property type="entry name" value="SpoVT-AbrB_dom"/>
</dbReference>
<evidence type="ECO:0000313" key="3">
    <source>
        <dbReference type="EMBL" id="AGL00617.1"/>
    </source>
</evidence>
<dbReference type="AlphaFoldDB" id="R4KG27"/>
<protein>
    <submittedName>
        <fullName evidence="3">Looped-hinge helix DNA binding domain, AbrB family</fullName>
    </submittedName>
</protein>
<dbReference type="SUPFAM" id="SSF89447">
    <property type="entry name" value="AbrB/MazE/MraZ-like"/>
    <property type="match status" value="1"/>
</dbReference>
<feature type="domain" description="SpoVT-AbrB" evidence="2">
    <location>
        <begin position="5"/>
        <end position="52"/>
    </location>
</feature>
<name>R4KG27_9FIRM</name>
<dbReference type="Gene3D" id="2.10.260.10">
    <property type="match status" value="1"/>
</dbReference>
<dbReference type="Proteomes" id="UP000013520">
    <property type="component" value="Chromosome"/>
</dbReference>
<dbReference type="Pfam" id="PF04014">
    <property type="entry name" value="MazE_antitoxin"/>
    <property type="match status" value="1"/>
</dbReference>
<dbReference type="EMBL" id="CP003273">
    <property type="protein sequence ID" value="AGL00617.1"/>
    <property type="molecule type" value="Genomic_DNA"/>
</dbReference>